<proteinExistence type="predicted"/>
<dbReference type="EMBL" id="JYDJ01000152">
    <property type="protein sequence ID" value="KRX42124.1"/>
    <property type="molecule type" value="Genomic_DNA"/>
</dbReference>
<evidence type="ECO:0000313" key="1">
    <source>
        <dbReference type="EMBL" id="KRX42124.1"/>
    </source>
</evidence>
<dbReference type="AlphaFoldDB" id="A0A0V0TT07"/>
<name>A0A0V0TT07_9BILA</name>
<reference evidence="1 2" key="1">
    <citation type="submission" date="2015-01" db="EMBL/GenBank/DDBJ databases">
        <title>Evolution of Trichinella species and genotypes.</title>
        <authorList>
            <person name="Korhonen P.K."/>
            <person name="Edoardo P."/>
            <person name="Giuseppe L.R."/>
            <person name="Gasser R.B."/>
        </authorList>
    </citation>
    <scope>NUCLEOTIDE SEQUENCE [LARGE SCALE GENOMIC DNA]</scope>
    <source>
        <strain evidence="1">ISS417</strain>
    </source>
</reference>
<organism evidence="1 2">
    <name type="scientific">Trichinella murrelli</name>
    <dbReference type="NCBI Taxonomy" id="144512"/>
    <lineage>
        <taxon>Eukaryota</taxon>
        <taxon>Metazoa</taxon>
        <taxon>Ecdysozoa</taxon>
        <taxon>Nematoda</taxon>
        <taxon>Enoplea</taxon>
        <taxon>Dorylaimia</taxon>
        <taxon>Trichinellida</taxon>
        <taxon>Trichinellidae</taxon>
        <taxon>Trichinella</taxon>
    </lineage>
</organism>
<dbReference type="Proteomes" id="UP000055048">
    <property type="component" value="Unassembled WGS sequence"/>
</dbReference>
<evidence type="ECO:0000313" key="2">
    <source>
        <dbReference type="Proteomes" id="UP000055048"/>
    </source>
</evidence>
<accession>A0A0V0TT07</accession>
<protein>
    <submittedName>
        <fullName evidence="1">Uncharacterized protein</fullName>
    </submittedName>
</protein>
<sequence>MFDPLVFYLTGPSSSLPTFVHSHLPDERTSGKLYLSIASVQNPPTVLTFAPLSRIRQASPNEYP</sequence>
<gene>
    <name evidence="1" type="ORF">T05_11444</name>
</gene>
<comment type="caution">
    <text evidence="1">The sequence shown here is derived from an EMBL/GenBank/DDBJ whole genome shotgun (WGS) entry which is preliminary data.</text>
</comment>
<keyword evidence="2" id="KW-1185">Reference proteome</keyword>